<dbReference type="EMBL" id="LN877948">
    <property type="protein sequence ID" value="CUV04746.1"/>
    <property type="molecule type" value="Genomic_DNA"/>
</dbReference>
<organism evidence="2">
    <name type="scientific">Cryptosporidium hominis</name>
    <dbReference type="NCBI Taxonomy" id="237895"/>
    <lineage>
        <taxon>Eukaryota</taxon>
        <taxon>Sar</taxon>
        <taxon>Alveolata</taxon>
        <taxon>Apicomplexa</taxon>
        <taxon>Conoidasida</taxon>
        <taxon>Coccidia</taxon>
        <taxon>Eucoccidiorida</taxon>
        <taxon>Eimeriorina</taxon>
        <taxon>Cryptosporidiidae</taxon>
        <taxon>Cryptosporidium</taxon>
    </lineage>
</organism>
<gene>
    <name evidence="2" type="ORF">CHUDEA2_3710</name>
    <name evidence="3" type="ORF">GY17_00003543</name>
</gene>
<reference evidence="3 4" key="1">
    <citation type="submission" date="2014-11" db="EMBL/GenBank/DDBJ databases">
        <title>Comparative genomic analysis of Cryptosporidium hominis reveals occurrence of genetic recombination in virulent subtypes.</title>
        <authorList>
            <person name="Guo Y."/>
            <person name="Tang K."/>
            <person name="Frace M."/>
            <person name="Li N."/>
            <person name="Roellig D.M."/>
            <person name="Sammons S."/>
            <person name="Knipe K."/>
            <person name="Rowe L."/>
            <person name="Feng Y."/>
            <person name="Xiao L."/>
        </authorList>
    </citation>
    <scope>NUCLEOTIDE SEQUENCE [LARGE SCALE GENOMIC DNA]</scope>
    <source>
        <strain evidence="3">30976</strain>
    </source>
</reference>
<evidence type="ECO:0000256" key="1">
    <source>
        <dbReference type="SAM" id="MobiDB-lite"/>
    </source>
</evidence>
<dbReference type="Proteomes" id="UP000199752">
    <property type="component" value="Chromosome 2"/>
</dbReference>
<sequence length="495" mass="57144">MYLHNKESNVEKIRINFKDELGVVATNIFKRAFVSILKKHDKFHNGIVTAEKFCNSIKETDECLRKEDNIWGVIVDSEDKCNVSSPIITSIMSLVQITEDKYVNCKPLYLDVERIVSTVLVKNPYNESTIMVSQIQRTSLEKDHVKYSVRCPKMFLEDLYPPALESANKYSNKNRQNSIFEINRKDFSEENDTEKQEEKLPQLRALPPDKLDDFRKLYAMWNRCMLSDEDFIIHMKKDIGIEQIPREFLLQVANKGPSRTLSFRDAICSLFINDVDSLRKYRPDFLVPQPSRIPIESIYNPVTHENTIDKSTQRILECCKKGYGKIFNSIDSLNDDMLNDFKSFGRRHKQNSSESAILKKSIEINNQLSNKNEIQVSSSDISSTISSNHSEKPKFDFVINDIDSDEERAKIRGKQLSNYHRLTVTMPNTLQTQLKRCAAGETSGNAIRQYLKYYGIPISVSMDTLLRRSDEDGSVSFTSLMKEVYHSIKNMQSSL</sequence>
<dbReference type="AlphaFoldDB" id="A0A0S4TC25"/>
<evidence type="ECO:0000313" key="4">
    <source>
        <dbReference type="Proteomes" id="UP001429100"/>
    </source>
</evidence>
<evidence type="ECO:0000313" key="2">
    <source>
        <dbReference type="EMBL" id="CUV04746.1"/>
    </source>
</evidence>
<proteinExistence type="predicted"/>
<dbReference type="EMBL" id="JTAI01000042">
    <property type="protein sequence ID" value="PPS94455.1"/>
    <property type="molecule type" value="Genomic_DNA"/>
</dbReference>
<reference evidence="2" key="2">
    <citation type="submission" date="2015-08" db="EMBL/GenBank/DDBJ databases">
        <authorList>
            <person name="Babu N.S."/>
            <person name="Beckwith C.J."/>
            <person name="Beseler K.G."/>
            <person name="Brison A."/>
            <person name="Carone J.V."/>
            <person name="Caskin T.P."/>
            <person name="Diamond M."/>
            <person name="Durham M.E."/>
            <person name="Foxe J.M."/>
            <person name="Go M."/>
            <person name="Henderson B.A."/>
            <person name="Jones I.B."/>
            <person name="McGettigan J.A."/>
            <person name="Micheletti S.J."/>
            <person name="Nasrallah M.E."/>
            <person name="Ortiz D."/>
            <person name="Piller C.R."/>
            <person name="Privatt S.R."/>
            <person name="Schneider S.L."/>
            <person name="Sharp S."/>
            <person name="Smith T.C."/>
            <person name="Stanton J.D."/>
            <person name="Ullery H.E."/>
            <person name="Wilson R.J."/>
            <person name="Serrano M.G."/>
            <person name="Buck G."/>
            <person name="Lee V."/>
            <person name="Wang Y."/>
            <person name="Carvalho R."/>
            <person name="Voegtly L."/>
            <person name="Shi R."/>
            <person name="Duckworth R."/>
            <person name="Johnson A."/>
            <person name="Loviza R."/>
            <person name="Walstead R."/>
            <person name="Shah Z."/>
            <person name="Kiflezghi M."/>
            <person name="Wade K."/>
            <person name="Ball S.L."/>
            <person name="Bradley K.W."/>
            <person name="Asai D.J."/>
            <person name="Bowman C.A."/>
            <person name="Russell D.A."/>
            <person name="Pope W.H."/>
            <person name="Jacobs-Sera D."/>
            <person name="Hendrix R.W."/>
            <person name="Hatfull G.F."/>
        </authorList>
    </citation>
    <scope>NUCLEOTIDE SEQUENCE [LARGE SCALE GENOMIC DNA]</scope>
</reference>
<dbReference type="OrthoDB" id="390748at2759"/>
<dbReference type="Proteomes" id="UP001429100">
    <property type="component" value="Unassembled WGS sequence"/>
</dbReference>
<dbReference type="VEuPathDB" id="CryptoDB:GY17_00003543"/>
<protein>
    <submittedName>
        <fullName evidence="2">Uncharacterized protein</fullName>
    </submittedName>
</protein>
<accession>A0A0S4TC25</accession>
<name>A0A0S4TC25_CRYHO</name>
<reference evidence="3 4" key="3">
    <citation type="submission" date="2017-10" db="EMBL/GenBank/DDBJ databases">
        <title>Consistent, comparative and evidence-based genome annotation and re-annotation for the closely-related species, Cryptosporidium parvum, C. hominis and C. tyzzeri.</title>
        <authorList>
            <person name="Baptista R.P."/>
            <person name="Li Y."/>
            <person name="Sateriale A."/>
            <person name="Striepen B."/>
            <person name="Kissinger J.C."/>
        </authorList>
    </citation>
    <scope>NUCLEOTIDE SEQUENCE [LARGE SCALE GENOMIC DNA]</scope>
    <source>
        <strain evidence="3">30976</strain>
    </source>
</reference>
<feature type="region of interest" description="Disordered" evidence="1">
    <location>
        <begin position="182"/>
        <end position="202"/>
    </location>
</feature>
<dbReference type="VEuPathDB" id="CryptoDB:Chro.20396"/>
<evidence type="ECO:0000313" key="3">
    <source>
        <dbReference type="EMBL" id="PPS94455.1"/>
    </source>
</evidence>
<dbReference type="VEuPathDB" id="CryptoDB:CHUDEA2_3710"/>
<dbReference type="VEuPathDB" id="CryptoDB:ChTU502y2012_303g0045"/>
<keyword evidence="4" id="KW-1185">Reference proteome</keyword>